<feature type="transmembrane region" description="Helical" evidence="1">
    <location>
        <begin position="41"/>
        <end position="59"/>
    </location>
</feature>
<organism evidence="2 3">
    <name type="scientific">Ephemerocybe angulata</name>
    <dbReference type="NCBI Taxonomy" id="980116"/>
    <lineage>
        <taxon>Eukaryota</taxon>
        <taxon>Fungi</taxon>
        <taxon>Dikarya</taxon>
        <taxon>Basidiomycota</taxon>
        <taxon>Agaricomycotina</taxon>
        <taxon>Agaricomycetes</taxon>
        <taxon>Agaricomycetidae</taxon>
        <taxon>Agaricales</taxon>
        <taxon>Agaricineae</taxon>
        <taxon>Psathyrellaceae</taxon>
        <taxon>Ephemerocybe</taxon>
    </lineage>
</organism>
<comment type="caution">
    <text evidence="2">The sequence shown here is derived from an EMBL/GenBank/DDBJ whole genome shotgun (WGS) entry which is preliminary data.</text>
</comment>
<dbReference type="AlphaFoldDB" id="A0A8H6HPT2"/>
<dbReference type="EMBL" id="JACGCI010000053">
    <property type="protein sequence ID" value="KAF6750930.1"/>
    <property type="molecule type" value="Genomic_DNA"/>
</dbReference>
<feature type="transmembrane region" description="Helical" evidence="1">
    <location>
        <begin position="7"/>
        <end position="29"/>
    </location>
</feature>
<gene>
    <name evidence="2" type="ORF">DFP72DRAFT_908875</name>
</gene>
<keyword evidence="3" id="KW-1185">Reference proteome</keyword>
<evidence type="ECO:0000313" key="2">
    <source>
        <dbReference type="EMBL" id="KAF6750930.1"/>
    </source>
</evidence>
<protein>
    <submittedName>
        <fullName evidence="2">Uncharacterized protein</fullName>
    </submittedName>
</protein>
<keyword evidence="1" id="KW-0472">Membrane</keyword>
<sequence>MCVDLPLEVYISLVDCTVLFHSSFLYVVIRLEPHIVADSSALLLFSGYVALLLEVYITLFDHSMLLLSSPYVALLLEASVPLTDNFVPLLFSPLYVVLPLEVHPTH</sequence>
<accession>A0A8H6HPT2</accession>
<keyword evidence="1" id="KW-1133">Transmembrane helix</keyword>
<reference evidence="2 3" key="1">
    <citation type="submission" date="2020-07" db="EMBL/GenBank/DDBJ databases">
        <title>Comparative genomics of pyrophilous fungi reveals a link between fire events and developmental genes.</title>
        <authorList>
            <consortium name="DOE Joint Genome Institute"/>
            <person name="Steindorff A.S."/>
            <person name="Carver A."/>
            <person name="Calhoun S."/>
            <person name="Stillman K."/>
            <person name="Liu H."/>
            <person name="Lipzen A."/>
            <person name="Pangilinan J."/>
            <person name="Labutti K."/>
            <person name="Bruns T.D."/>
            <person name="Grigoriev I.V."/>
        </authorList>
    </citation>
    <scope>NUCLEOTIDE SEQUENCE [LARGE SCALE GENOMIC DNA]</scope>
    <source>
        <strain evidence="2 3">CBS 144469</strain>
    </source>
</reference>
<proteinExistence type="predicted"/>
<evidence type="ECO:0000313" key="3">
    <source>
        <dbReference type="Proteomes" id="UP000521943"/>
    </source>
</evidence>
<name>A0A8H6HPT2_9AGAR</name>
<evidence type="ECO:0000256" key="1">
    <source>
        <dbReference type="SAM" id="Phobius"/>
    </source>
</evidence>
<dbReference type="Proteomes" id="UP000521943">
    <property type="component" value="Unassembled WGS sequence"/>
</dbReference>
<keyword evidence="1" id="KW-0812">Transmembrane</keyword>